<reference evidence="2" key="2">
    <citation type="submission" date="2015-01" db="EMBL/GenBank/DDBJ databases">
        <title>Evolutionary Origins and Diversification of the Mycorrhizal Mutualists.</title>
        <authorList>
            <consortium name="DOE Joint Genome Institute"/>
            <consortium name="Mycorrhizal Genomics Consortium"/>
            <person name="Kohler A."/>
            <person name="Kuo A."/>
            <person name="Nagy L.G."/>
            <person name="Floudas D."/>
            <person name="Copeland A."/>
            <person name="Barry K.W."/>
            <person name="Cichocki N."/>
            <person name="Veneault-Fourrey C."/>
            <person name="LaButti K."/>
            <person name="Lindquist E.A."/>
            <person name="Lipzen A."/>
            <person name="Lundell T."/>
            <person name="Morin E."/>
            <person name="Murat C."/>
            <person name="Riley R."/>
            <person name="Ohm R."/>
            <person name="Sun H."/>
            <person name="Tunlid A."/>
            <person name="Henrissat B."/>
            <person name="Grigoriev I.V."/>
            <person name="Hibbett D.S."/>
            <person name="Martin F."/>
        </authorList>
    </citation>
    <scope>NUCLEOTIDE SEQUENCE [LARGE SCALE GENOMIC DNA]</scope>
    <source>
        <strain evidence="2">MAFF 305830</strain>
    </source>
</reference>
<accession>A0A0C3A9G6</accession>
<dbReference type="HOGENOM" id="CLU_1099062_0_0_1"/>
<protein>
    <submittedName>
        <fullName evidence="1">Uncharacterized protein</fullName>
    </submittedName>
</protein>
<dbReference type="Proteomes" id="UP000054097">
    <property type="component" value="Unassembled WGS sequence"/>
</dbReference>
<sequence length="253" mass="29466">MEASSRSYPTVWHLRHPMSKNRASTSLTRTNRLPTFRHLRRHRRTTLLPLTLTDPDLLLQVQPLLSPALTPIRHRTPQTRRQCRPPSWGRFLCQTVHNPPTGQCPPSRPRAVPRQRHTMDMGPKELQALRLINSSNRLPPSLRSGPFLSSHPLQVRCTSTSHRHLPQVQPQPRWLLIRLHHQTPTPCHSLLKRRSTDRKRLVIPTQTRLRRPLERLALAHQLLLLLEAVDNTTLCHRLSPTFLHPPTRCNRLY</sequence>
<name>A0A0C3A9G6_SERVB</name>
<reference evidence="1 2" key="1">
    <citation type="submission" date="2014-04" db="EMBL/GenBank/DDBJ databases">
        <authorList>
            <consortium name="DOE Joint Genome Institute"/>
            <person name="Kuo A."/>
            <person name="Zuccaro A."/>
            <person name="Kohler A."/>
            <person name="Nagy L.G."/>
            <person name="Floudas D."/>
            <person name="Copeland A."/>
            <person name="Barry K.W."/>
            <person name="Cichocki N."/>
            <person name="Veneault-Fourrey C."/>
            <person name="LaButti K."/>
            <person name="Lindquist E.A."/>
            <person name="Lipzen A."/>
            <person name="Lundell T."/>
            <person name="Morin E."/>
            <person name="Murat C."/>
            <person name="Sun H."/>
            <person name="Tunlid A."/>
            <person name="Henrissat B."/>
            <person name="Grigoriev I.V."/>
            <person name="Hibbett D.S."/>
            <person name="Martin F."/>
            <person name="Nordberg H.P."/>
            <person name="Cantor M.N."/>
            <person name="Hua S.X."/>
        </authorList>
    </citation>
    <scope>NUCLEOTIDE SEQUENCE [LARGE SCALE GENOMIC DNA]</scope>
    <source>
        <strain evidence="1 2">MAFF 305830</strain>
    </source>
</reference>
<dbReference type="AlphaFoldDB" id="A0A0C3A9G6"/>
<evidence type="ECO:0000313" key="1">
    <source>
        <dbReference type="EMBL" id="KIM21265.1"/>
    </source>
</evidence>
<keyword evidence="2" id="KW-1185">Reference proteome</keyword>
<proteinExistence type="predicted"/>
<evidence type="ECO:0000313" key="2">
    <source>
        <dbReference type="Proteomes" id="UP000054097"/>
    </source>
</evidence>
<gene>
    <name evidence="1" type="ORF">M408DRAFT_109926</name>
</gene>
<dbReference type="EMBL" id="KN824388">
    <property type="protein sequence ID" value="KIM21265.1"/>
    <property type="molecule type" value="Genomic_DNA"/>
</dbReference>
<organism evidence="1 2">
    <name type="scientific">Serendipita vermifera MAFF 305830</name>
    <dbReference type="NCBI Taxonomy" id="933852"/>
    <lineage>
        <taxon>Eukaryota</taxon>
        <taxon>Fungi</taxon>
        <taxon>Dikarya</taxon>
        <taxon>Basidiomycota</taxon>
        <taxon>Agaricomycotina</taxon>
        <taxon>Agaricomycetes</taxon>
        <taxon>Sebacinales</taxon>
        <taxon>Serendipitaceae</taxon>
        <taxon>Serendipita</taxon>
    </lineage>
</organism>